<organism evidence="3 4">
    <name type="scientific">Candidatus Clostridium eludens</name>
    <dbReference type="NCBI Taxonomy" id="3381663"/>
    <lineage>
        <taxon>Bacteria</taxon>
        <taxon>Bacillati</taxon>
        <taxon>Bacillota</taxon>
        <taxon>Clostridia</taxon>
        <taxon>Eubacteriales</taxon>
        <taxon>Clostridiaceae</taxon>
        <taxon>Clostridium</taxon>
    </lineage>
</organism>
<name>A0ABW8SI42_9CLOT</name>
<protein>
    <submittedName>
        <fullName evidence="3">Uncharacterized protein</fullName>
    </submittedName>
</protein>
<accession>A0ABW8SI42</accession>
<evidence type="ECO:0000256" key="2">
    <source>
        <dbReference type="SAM" id="SignalP"/>
    </source>
</evidence>
<comment type="caution">
    <text evidence="3">The sequence shown here is derived from an EMBL/GenBank/DDBJ whole genome shotgun (WGS) entry which is preliminary data.</text>
</comment>
<keyword evidence="2" id="KW-0732">Signal</keyword>
<evidence type="ECO:0000313" key="4">
    <source>
        <dbReference type="Proteomes" id="UP001623660"/>
    </source>
</evidence>
<gene>
    <name evidence="3" type="ORF">ACJDU8_05415</name>
</gene>
<sequence length="148" mass="16308">MLKMKNKVLASLVIALPLLLNIGISTTVSASSSSNNSYNTTYTYNYYSESLETRLDTLVSSGTISKAQATTILDMYYNDEITTKRDMKNELDALVTAGTITPSQEISILNLFINPDSNLEISASPSVPRYNNHSSDKLEKIVHPPINQ</sequence>
<feature type="region of interest" description="Disordered" evidence="1">
    <location>
        <begin position="125"/>
        <end position="148"/>
    </location>
</feature>
<keyword evidence="4" id="KW-1185">Reference proteome</keyword>
<evidence type="ECO:0000256" key="1">
    <source>
        <dbReference type="SAM" id="MobiDB-lite"/>
    </source>
</evidence>
<feature type="signal peptide" evidence="2">
    <location>
        <begin position="1"/>
        <end position="30"/>
    </location>
</feature>
<evidence type="ECO:0000313" key="3">
    <source>
        <dbReference type="EMBL" id="MFL0195016.1"/>
    </source>
</evidence>
<dbReference type="Proteomes" id="UP001623660">
    <property type="component" value="Unassembled WGS sequence"/>
</dbReference>
<dbReference type="RefSeq" id="WP_406791138.1">
    <property type="nucleotide sequence ID" value="NZ_JBJHZX010000006.1"/>
</dbReference>
<feature type="chain" id="PRO_5047464389" evidence="2">
    <location>
        <begin position="31"/>
        <end position="148"/>
    </location>
</feature>
<proteinExistence type="predicted"/>
<dbReference type="EMBL" id="JBJHZX010000006">
    <property type="protein sequence ID" value="MFL0195016.1"/>
    <property type="molecule type" value="Genomic_DNA"/>
</dbReference>
<reference evidence="3 4" key="1">
    <citation type="submission" date="2024-11" db="EMBL/GenBank/DDBJ databases">
        <authorList>
            <person name="Heng Y.C."/>
            <person name="Lim A.C.H."/>
            <person name="Lee J.K.Y."/>
            <person name="Kittelmann S."/>
        </authorList>
    </citation>
    <scope>NUCLEOTIDE SEQUENCE [LARGE SCALE GENOMIC DNA]</scope>
    <source>
        <strain evidence="3 4">WILCCON 0269</strain>
    </source>
</reference>